<evidence type="ECO:0000313" key="2">
    <source>
        <dbReference type="Proteomes" id="UP000601435"/>
    </source>
</evidence>
<dbReference type="Gene3D" id="3.40.1500.10">
    <property type="entry name" value="Coproporphyrinogen III oxidase, aerobic"/>
    <property type="match status" value="1"/>
</dbReference>
<dbReference type="EMBL" id="CAJNJA010042964">
    <property type="protein sequence ID" value="CAE7789050.1"/>
    <property type="molecule type" value="Genomic_DNA"/>
</dbReference>
<keyword evidence="2" id="KW-1185">Reference proteome</keyword>
<name>A0A812YLX7_9DINO</name>
<dbReference type="GO" id="GO:0006779">
    <property type="term" value="P:porphyrin-containing compound biosynthetic process"/>
    <property type="evidence" value="ECO:0007669"/>
    <property type="project" value="InterPro"/>
</dbReference>
<dbReference type="GO" id="GO:0004109">
    <property type="term" value="F:coproporphyrinogen oxidase activity"/>
    <property type="evidence" value="ECO:0007669"/>
    <property type="project" value="InterPro"/>
</dbReference>
<gene>
    <name evidence="1" type="primary">CPX1</name>
    <name evidence="1" type="ORF">SNEC2469_LOCUS23171</name>
</gene>
<comment type="caution">
    <text evidence="1">The sequence shown here is derived from an EMBL/GenBank/DDBJ whole genome shotgun (WGS) entry which is preliminary data.</text>
</comment>
<sequence>MRKRMAVRSAAAVMEKYTSMCKDSDPPESMRRRFEAVVAQAQEDICKAIEDCDGGA</sequence>
<accession>A0A812YLX7</accession>
<dbReference type="Proteomes" id="UP000601435">
    <property type="component" value="Unassembled WGS sequence"/>
</dbReference>
<organism evidence="1 2">
    <name type="scientific">Symbiodinium necroappetens</name>
    <dbReference type="NCBI Taxonomy" id="1628268"/>
    <lineage>
        <taxon>Eukaryota</taxon>
        <taxon>Sar</taxon>
        <taxon>Alveolata</taxon>
        <taxon>Dinophyceae</taxon>
        <taxon>Suessiales</taxon>
        <taxon>Symbiodiniaceae</taxon>
        <taxon>Symbiodinium</taxon>
    </lineage>
</organism>
<proteinExistence type="predicted"/>
<reference evidence="1" key="1">
    <citation type="submission" date="2021-02" db="EMBL/GenBank/DDBJ databases">
        <authorList>
            <person name="Dougan E. K."/>
            <person name="Rhodes N."/>
            <person name="Thang M."/>
            <person name="Chan C."/>
        </authorList>
    </citation>
    <scope>NUCLEOTIDE SEQUENCE</scope>
</reference>
<dbReference type="AlphaFoldDB" id="A0A812YLX7"/>
<dbReference type="InterPro" id="IPR036406">
    <property type="entry name" value="Coprogen_oxidase_aer_sf"/>
</dbReference>
<evidence type="ECO:0000313" key="1">
    <source>
        <dbReference type="EMBL" id="CAE7789050.1"/>
    </source>
</evidence>
<protein>
    <submittedName>
        <fullName evidence="1">CPX1 protein</fullName>
    </submittedName>
</protein>
<feature type="non-terminal residue" evidence="1">
    <location>
        <position position="1"/>
    </location>
</feature>